<dbReference type="InterPro" id="IPR001919">
    <property type="entry name" value="CBD2"/>
</dbReference>
<keyword evidence="3" id="KW-0119">Carbohydrate metabolism</keyword>
<evidence type="ECO:0000256" key="1">
    <source>
        <dbReference type="ARBA" id="ARBA00022801"/>
    </source>
</evidence>
<dbReference type="InterPro" id="IPR018366">
    <property type="entry name" value="CBM2_CS"/>
</dbReference>
<feature type="region of interest" description="Disordered" evidence="4">
    <location>
        <begin position="49"/>
        <end position="70"/>
    </location>
</feature>
<keyword evidence="3" id="KW-0624">Polysaccharide degradation</keyword>
<proteinExistence type="predicted"/>
<dbReference type="Proteomes" id="UP000534286">
    <property type="component" value="Unassembled WGS sequence"/>
</dbReference>
<dbReference type="AlphaFoldDB" id="A0A7W7RW46"/>
<dbReference type="GO" id="GO:0030247">
    <property type="term" value="F:polysaccharide binding"/>
    <property type="evidence" value="ECO:0007669"/>
    <property type="project" value="UniProtKB-UniRule"/>
</dbReference>
<dbReference type="PROSITE" id="PS51173">
    <property type="entry name" value="CBM2"/>
    <property type="match status" value="1"/>
</dbReference>
<dbReference type="Pfam" id="PF00553">
    <property type="entry name" value="CBM_2"/>
    <property type="match status" value="1"/>
</dbReference>
<accession>A0A7W7RW46</accession>
<dbReference type="Gene3D" id="2.60.40.290">
    <property type="match status" value="1"/>
</dbReference>
<keyword evidence="1" id="KW-0378">Hydrolase</keyword>
<evidence type="ECO:0000256" key="3">
    <source>
        <dbReference type="ARBA" id="ARBA00023326"/>
    </source>
</evidence>
<feature type="domain" description="CBM2" evidence="5">
    <location>
        <begin position="1"/>
        <end position="70"/>
    </location>
</feature>
<reference evidence="6 7" key="1">
    <citation type="submission" date="2020-08" db="EMBL/GenBank/DDBJ databases">
        <title>Sequencing the genomes of 1000 actinobacteria strains.</title>
        <authorList>
            <person name="Klenk H.-P."/>
        </authorList>
    </citation>
    <scope>NUCLEOTIDE SEQUENCE [LARGE SCALE GENOMIC DNA]</scope>
    <source>
        <strain evidence="6 7">DSM 43023</strain>
    </source>
</reference>
<evidence type="ECO:0000313" key="6">
    <source>
        <dbReference type="EMBL" id="MBB4939339.1"/>
    </source>
</evidence>
<dbReference type="GO" id="GO:0000272">
    <property type="term" value="P:polysaccharide catabolic process"/>
    <property type="evidence" value="ECO:0007669"/>
    <property type="project" value="UniProtKB-KW"/>
</dbReference>
<evidence type="ECO:0000256" key="2">
    <source>
        <dbReference type="ARBA" id="ARBA00023295"/>
    </source>
</evidence>
<protein>
    <recommendedName>
        <fullName evidence="5">CBM2 domain-containing protein</fullName>
    </recommendedName>
</protein>
<evidence type="ECO:0000313" key="7">
    <source>
        <dbReference type="Proteomes" id="UP000534286"/>
    </source>
</evidence>
<dbReference type="EMBL" id="JACHJU010000001">
    <property type="protein sequence ID" value="MBB4939339.1"/>
    <property type="molecule type" value="Genomic_DNA"/>
</dbReference>
<gene>
    <name evidence="6" type="ORF">FHR32_003644</name>
</gene>
<name>A0A7W7RW46_9ACTN</name>
<evidence type="ECO:0000259" key="5">
    <source>
        <dbReference type="PROSITE" id="PS51173"/>
    </source>
</evidence>
<keyword evidence="7" id="KW-1185">Reference proteome</keyword>
<dbReference type="InterPro" id="IPR008965">
    <property type="entry name" value="CBM2/CBM3_carb-bd_dom_sf"/>
</dbReference>
<dbReference type="GO" id="GO:0004553">
    <property type="term" value="F:hydrolase activity, hydrolyzing O-glycosyl compounds"/>
    <property type="evidence" value="ECO:0007669"/>
    <property type="project" value="InterPro"/>
</dbReference>
<evidence type="ECO:0000256" key="4">
    <source>
        <dbReference type="SAM" id="MobiDB-lite"/>
    </source>
</evidence>
<dbReference type="InterPro" id="IPR012291">
    <property type="entry name" value="CBM2_carb-bd_dom_sf"/>
</dbReference>
<comment type="caution">
    <text evidence="6">The sequence shown here is derived from an EMBL/GenBank/DDBJ whole genome shotgun (WGS) entry which is preliminary data.</text>
</comment>
<dbReference type="PROSITE" id="PS00561">
    <property type="entry name" value="CBM2_A"/>
    <property type="match status" value="1"/>
</dbReference>
<sequence>MTAPGVTPVLHSHRFPVIRLRETEAAQSGADVTAGNLSWNGNLAPGQSTNFGFNGTHSGVNPSPSAFTSG</sequence>
<dbReference type="SUPFAM" id="SSF49384">
    <property type="entry name" value="Carbohydrate-binding domain"/>
    <property type="match status" value="1"/>
</dbReference>
<organism evidence="6 7">
    <name type="scientific">Streptosporangium album</name>
    <dbReference type="NCBI Taxonomy" id="47479"/>
    <lineage>
        <taxon>Bacteria</taxon>
        <taxon>Bacillati</taxon>
        <taxon>Actinomycetota</taxon>
        <taxon>Actinomycetes</taxon>
        <taxon>Streptosporangiales</taxon>
        <taxon>Streptosporangiaceae</taxon>
        <taxon>Streptosporangium</taxon>
    </lineage>
</organism>
<keyword evidence="2" id="KW-0326">Glycosidase</keyword>
<dbReference type="RefSeq" id="WP_184755348.1">
    <property type="nucleotide sequence ID" value="NZ_BAABEK010000031.1"/>
</dbReference>